<dbReference type="InterPro" id="IPR017850">
    <property type="entry name" value="Alkaline_phosphatase_core_sf"/>
</dbReference>
<dbReference type="EMBL" id="JARXHW010000027">
    <property type="protein sequence ID" value="MDQ8208240.1"/>
    <property type="molecule type" value="Genomic_DNA"/>
</dbReference>
<accession>A0ABU1AVR6</accession>
<dbReference type="Gene3D" id="3.30.1120.10">
    <property type="match status" value="1"/>
</dbReference>
<dbReference type="PANTHER" id="PTHR42693:SF53">
    <property type="entry name" value="ENDO-4-O-SULFATASE"/>
    <property type="match status" value="1"/>
</dbReference>
<comment type="similarity">
    <text evidence="1">Belongs to the sulfatase family.</text>
</comment>
<dbReference type="PROSITE" id="PS00523">
    <property type="entry name" value="SULFATASE_1"/>
    <property type="match status" value="1"/>
</dbReference>
<feature type="chain" id="PRO_5045095425" evidence="5">
    <location>
        <begin position="26"/>
        <end position="478"/>
    </location>
</feature>
<dbReference type="Gene3D" id="3.40.720.10">
    <property type="entry name" value="Alkaline Phosphatase, subunit A"/>
    <property type="match status" value="1"/>
</dbReference>
<feature type="domain" description="Sulfatase N-terminal" evidence="6">
    <location>
        <begin position="40"/>
        <end position="369"/>
    </location>
</feature>
<dbReference type="InterPro" id="IPR000917">
    <property type="entry name" value="Sulfatase_N"/>
</dbReference>
<evidence type="ECO:0000313" key="7">
    <source>
        <dbReference type="EMBL" id="MDQ8208240.1"/>
    </source>
</evidence>
<dbReference type="CDD" id="cd16026">
    <property type="entry name" value="GALNS_like"/>
    <property type="match status" value="1"/>
</dbReference>
<keyword evidence="4" id="KW-0106">Calcium</keyword>
<proteinExistence type="inferred from homology"/>
<evidence type="ECO:0000259" key="6">
    <source>
        <dbReference type="Pfam" id="PF00884"/>
    </source>
</evidence>
<evidence type="ECO:0000256" key="4">
    <source>
        <dbReference type="ARBA" id="ARBA00022837"/>
    </source>
</evidence>
<evidence type="ECO:0000256" key="5">
    <source>
        <dbReference type="SAM" id="SignalP"/>
    </source>
</evidence>
<dbReference type="InterPro" id="IPR050738">
    <property type="entry name" value="Sulfatase"/>
</dbReference>
<keyword evidence="3" id="KW-0378">Hydrolase</keyword>
<sequence length="478" mass="52603">MIPRRFSFFFAIVAVALMTELVASAFGQETGLAEPVNRKPNLIIIFTDDQGYADLSCFGGKHVYTPNIDQMAKEGARLTSFYVAAPLCTPSRAALMTGSYPARIDMDVPSSITVEAVSQKPFPVCLAGDGRGLNPSELTIAEVAQSAGYKTGMFGKWHLGDQPEFLPTRQGFEEFFGIPYSHDIHPKHPRQRIFKFPPLPLLEGETVIEMEPNANFLTRRFTERAVDFIERNKDEAFFLYLAHPLPHGPLAASPEIKKQYAEQLKVNKAGKPGLFPAAIYEIDWSVGEILKALKDQGIDENTIVLFTSDNGPAKGSAKPLSGKKGSTLEGGQRVPAVIRWPKGIPAGIENDKILTAMDVLPTFAKLAGAKLPSNLVIDGKDIMPAIVGEADSPHEYFFYAHWGVLEGVRWKSWKLRIADGKEALYKLDTDISEKKNVAAKHPEIVQQLKVAMQGFEKEMQASVRSAGSVENPMPLSMK</sequence>
<evidence type="ECO:0000256" key="3">
    <source>
        <dbReference type="ARBA" id="ARBA00022801"/>
    </source>
</evidence>
<evidence type="ECO:0000256" key="2">
    <source>
        <dbReference type="ARBA" id="ARBA00022723"/>
    </source>
</evidence>
<dbReference type="SUPFAM" id="SSF53649">
    <property type="entry name" value="Alkaline phosphatase-like"/>
    <property type="match status" value="1"/>
</dbReference>
<keyword evidence="8" id="KW-1185">Reference proteome</keyword>
<organism evidence="7 8">
    <name type="scientific">Thalassobacterium maritimum</name>
    <dbReference type="NCBI Taxonomy" id="3041265"/>
    <lineage>
        <taxon>Bacteria</taxon>
        <taxon>Pseudomonadati</taxon>
        <taxon>Verrucomicrobiota</taxon>
        <taxon>Opitutia</taxon>
        <taxon>Puniceicoccales</taxon>
        <taxon>Coraliomargaritaceae</taxon>
        <taxon>Thalassobacterium</taxon>
    </lineage>
</organism>
<dbReference type="RefSeq" id="WP_308950747.1">
    <property type="nucleotide sequence ID" value="NZ_JARXHW010000027.1"/>
</dbReference>
<dbReference type="PANTHER" id="PTHR42693">
    <property type="entry name" value="ARYLSULFATASE FAMILY MEMBER"/>
    <property type="match status" value="1"/>
</dbReference>
<evidence type="ECO:0000313" key="8">
    <source>
        <dbReference type="Proteomes" id="UP001225316"/>
    </source>
</evidence>
<name>A0ABU1AVR6_9BACT</name>
<comment type="caution">
    <text evidence="7">The sequence shown here is derived from an EMBL/GenBank/DDBJ whole genome shotgun (WGS) entry which is preliminary data.</text>
</comment>
<reference evidence="7 8" key="1">
    <citation type="submission" date="2023-04" db="EMBL/GenBank/DDBJ databases">
        <title>A novel bacteria isolated from coastal sediment.</title>
        <authorList>
            <person name="Liu X.-J."/>
            <person name="Du Z.-J."/>
        </authorList>
    </citation>
    <scope>NUCLEOTIDE SEQUENCE [LARGE SCALE GENOMIC DNA]</scope>
    <source>
        <strain evidence="7 8">SDUM461003</strain>
    </source>
</reference>
<evidence type="ECO:0000256" key="1">
    <source>
        <dbReference type="ARBA" id="ARBA00008779"/>
    </source>
</evidence>
<feature type="signal peptide" evidence="5">
    <location>
        <begin position="1"/>
        <end position="25"/>
    </location>
</feature>
<gene>
    <name evidence="7" type="ORF">QEH52_12020</name>
</gene>
<protein>
    <submittedName>
        <fullName evidence="7">Sulfatase</fullName>
    </submittedName>
</protein>
<dbReference type="Proteomes" id="UP001225316">
    <property type="component" value="Unassembled WGS sequence"/>
</dbReference>
<keyword evidence="2" id="KW-0479">Metal-binding</keyword>
<dbReference type="Pfam" id="PF00884">
    <property type="entry name" value="Sulfatase"/>
    <property type="match status" value="1"/>
</dbReference>
<keyword evidence="5" id="KW-0732">Signal</keyword>
<dbReference type="InterPro" id="IPR024607">
    <property type="entry name" value="Sulfatase_CS"/>
</dbReference>